<keyword evidence="3" id="KW-0813">Transport</keyword>
<feature type="transmembrane region" description="Helical" evidence="7">
    <location>
        <begin position="63"/>
        <end position="83"/>
    </location>
</feature>
<keyword evidence="9" id="KW-1185">Reference proteome</keyword>
<keyword evidence="6 7" id="KW-0472">Membrane</keyword>
<feature type="transmembrane region" description="Helical" evidence="7">
    <location>
        <begin position="156"/>
        <end position="174"/>
    </location>
</feature>
<comment type="subcellular location">
    <subcellularLocation>
        <location evidence="1">Endomembrane system</location>
        <topology evidence="1">Multi-pass membrane protein</topology>
    </subcellularLocation>
    <subcellularLocation>
        <location evidence="7">Lysosome membrane</location>
        <topology evidence="7">Multi-pass membrane protein</topology>
    </subcellularLocation>
</comment>
<evidence type="ECO:0000256" key="4">
    <source>
        <dbReference type="ARBA" id="ARBA00022692"/>
    </source>
</evidence>
<sequence>MLSAAHDILGDRFHDNSGTDNSTEPVTNSTLVRDCNHVSTGAILLADIMPSLVIKILAPFFPLYIHVRMIITLVLSCCGYILVGSAMEEWVAILGVVCTALSSGLGEASLLSYMAFYKNKNVISTWSSGTGGAGFFGSFTYAGLTSLFHLSPSTTLYSLLVVPVIMGLSFWLLLKHPDVNALTSDKRTDESTDSSEEGLSQKIKAMPALLKYMIPLGLVYLFEYIINQGLFELIQFDLGWLSHADQYRWYQVDYQIGVFLSRSSINFIQIKLTWILAILQGVNLVLFATEAVYSYAPHIAFVLLFVLWEGLLGGASYVNTYHRISVEVPPEKREFSMAITSLADALGISIAGFVSMPLHNHICNLPRYHNEIF</sequence>
<organism evidence="8 9">
    <name type="scientific">Ranatra chinensis</name>
    <dbReference type="NCBI Taxonomy" id="642074"/>
    <lineage>
        <taxon>Eukaryota</taxon>
        <taxon>Metazoa</taxon>
        <taxon>Ecdysozoa</taxon>
        <taxon>Arthropoda</taxon>
        <taxon>Hexapoda</taxon>
        <taxon>Insecta</taxon>
        <taxon>Pterygota</taxon>
        <taxon>Neoptera</taxon>
        <taxon>Paraneoptera</taxon>
        <taxon>Hemiptera</taxon>
        <taxon>Heteroptera</taxon>
        <taxon>Panheteroptera</taxon>
        <taxon>Nepomorpha</taxon>
        <taxon>Nepidae</taxon>
        <taxon>Ranatrinae</taxon>
        <taxon>Ranatra</taxon>
    </lineage>
</organism>
<comment type="similarity">
    <text evidence="2 7">Belongs to the battenin family.</text>
</comment>
<name>A0ABD0YS43_9HEMI</name>
<dbReference type="SUPFAM" id="SSF103473">
    <property type="entry name" value="MFS general substrate transporter"/>
    <property type="match status" value="1"/>
</dbReference>
<dbReference type="Gene3D" id="1.20.1250.20">
    <property type="entry name" value="MFS general substrate transporter like domains"/>
    <property type="match status" value="1"/>
</dbReference>
<keyword evidence="5 7" id="KW-1133">Transmembrane helix</keyword>
<feature type="transmembrane region" description="Helical" evidence="7">
    <location>
        <begin position="339"/>
        <end position="358"/>
    </location>
</feature>
<evidence type="ECO:0000256" key="3">
    <source>
        <dbReference type="ARBA" id="ARBA00022448"/>
    </source>
</evidence>
<evidence type="ECO:0000256" key="1">
    <source>
        <dbReference type="ARBA" id="ARBA00004127"/>
    </source>
</evidence>
<feature type="transmembrane region" description="Helical" evidence="7">
    <location>
        <begin position="209"/>
        <end position="226"/>
    </location>
</feature>
<dbReference type="EMBL" id="JBFDAA010000008">
    <property type="protein sequence ID" value="KAL1130107.1"/>
    <property type="molecule type" value="Genomic_DNA"/>
</dbReference>
<evidence type="ECO:0000256" key="6">
    <source>
        <dbReference type="ARBA" id="ARBA00023136"/>
    </source>
</evidence>
<dbReference type="PANTHER" id="PTHR10981">
    <property type="entry name" value="BATTENIN"/>
    <property type="match status" value="1"/>
</dbReference>
<dbReference type="CDD" id="cd06174">
    <property type="entry name" value="MFS"/>
    <property type="match status" value="1"/>
</dbReference>
<dbReference type="PRINTS" id="PR01315">
    <property type="entry name" value="BATTENIN"/>
</dbReference>
<dbReference type="InterPro" id="IPR018460">
    <property type="entry name" value="Battenin_disease_Cln3_subgr"/>
</dbReference>
<gene>
    <name evidence="8" type="ORF">AAG570_013046</name>
</gene>
<feature type="transmembrane region" description="Helical" evidence="7">
    <location>
        <begin position="90"/>
        <end position="117"/>
    </location>
</feature>
<protein>
    <recommendedName>
        <fullName evidence="7">Battenin</fullName>
    </recommendedName>
</protein>
<dbReference type="GO" id="GO:0005765">
    <property type="term" value="C:lysosomal membrane"/>
    <property type="evidence" value="ECO:0007669"/>
    <property type="project" value="UniProtKB-SubCell"/>
</dbReference>
<dbReference type="Proteomes" id="UP001558652">
    <property type="component" value="Unassembled WGS sequence"/>
</dbReference>
<dbReference type="PANTHER" id="PTHR10981:SF0">
    <property type="entry name" value="BATTENIN"/>
    <property type="match status" value="1"/>
</dbReference>
<evidence type="ECO:0000313" key="8">
    <source>
        <dbReference type="EMBL" id="KAL1130107.1"/>
    </source>
</evidence>
<dbReference type="AlphaFoldDB" id="A0ABD0YS43"/>
<evidence type="ECO:0000256" key="2">
    <source>
        <dbReference type="ARBA" id="ARBA00007467"/>
    </source>
</evidence>
<evidence type="ECO:0000256" key="7">
    <source>
        <dbReference type="RuleBase" id="RU361113"/>
    </source>
</evidence>
<dbReference type="PIRSF" id="PIRSF015974">
    <property type="entry name" value="CLN3_BTN1"/>
    <property type="match status" value="1"/>
</dbReference>
<accession>A0ABD0YS43</accession>
<proteinExistence type="inferred from homology"/>
<keyword evidence="4 7" id="KW-0812">Transmembrane</keyword>
<feature type="transmembrane region" description="Helical" evidence="7">
    <location>
        <begin position="272"/>
        <end position="293"/>
    </location>
</feature>
<evidence type="ECO:0000313" key="9">
    <source>
        <dbReference type="Proteomes" id="UP001558652"/>
    </source>
</evidence>
<feature type="transmembrane region" description="Helical" evidence="7">
    <location>
        <begin position="123"/>
        <end position="144"/>
    </location>
</feature>
<evidence type="ECO:0000256" key="5">
    <source>
        <dbReference type="ARBA" id="ARBA00022989"/>
    </source>
</evidence>
<dbReference type="InterPro" id="IPR003492">
    <property type="entry name" value="Battenin_disease_Cln3"/>
</dbReference>
<reference evidence="8 9" key="1">
    <citation type="submission" date="2024-07" db="EMBL/GenBank/DDBJ databases">
        <title>Chromosome-level genome assembly of the water stick insect Ranatra chinensis (Heteroptera: Nepidae).</title>
        <authorList>
            <person name="Liu X."/>
        </authorList>
    </citation>
    <scope>NUCLEOTIDE SEQUENCE [LARGE SCALE GENOMIC DNA]</scope>
    <source>
        <strain evidence="8">Cailab_2021Rc</strain>
        <tissue evidence="8">Muscle</tissue>
    </source>
</reference>
<dbReference type="InterPro" id="IPR036259">
    <property type="entry name" value="MFS_trans_sf"/>
</dbReference>
<comment type="caution">
    <text evidence="8">The sequence shown here is derived from an EMBL/GenBank/DDBJ whole genome shotgun (WGS) entry which is preliminary data.</text>
</comment>
<dbReference type="Pfam" id="PF02487">
    <property type="entry name" value="CLN3"/>
    <property type="match status" value="1"/>
</dbReference>
<dbReference type="GO" id="GO:0012505">
    <property type="term" value="C:endomembrane system"/>
    <property type="evidence" value="ECO:0007669"/>
    <property type="project" value="UniProtKB-SubCell"/>
</dbReference>
<keyword evidence="7" id="KW-0458">Lysosome</keyword>
<feature type="transmembrane region" description="Helical" evidence="7">
    <location>
        <begin position="299"/>
        <end position="318"/>
    </location>
</feature>